<dbReference type="UniPathway" id="UPA00204"/>
<dbReference type="GO" id="GO:0006751">
    <property type="term" value="P:glutathione catabolic process"/>
    <property type="evidence" value="ECO:0007669"/>
    <property type="project" value="UniProtKB-UniRule"/>
</dbReference>
<feature type="active site" description="Nucleophile" evidence="1">
    <location>
        <position position="414"/>
    </location>
</feature>
<gene>
    <name evidence="4" type="ORF">PHLCEN_2v10809</name>
</gene>
<proteinExistence type="predicted"/>
<feature type="binding site" evidence="2">
    <location>
        <position position="153"/>
    </location>
    <ligand>
        <name>L-glutamate</name>
        <dbReference type="ChEBI" id="CHEBI:29985"/>
    </ligand>
</feature>
<comment type="catalytic activity">
    <reaction evidence="3">
        <text>an S-substituted glutathione + H2O = an S-substituted L-cysteinylglycine + L-glutamate</text>
        <dbReference type="Rhea" id="RHEA:59468"/>
        <dbReference type="ChEBI" id="CHEBI:15377"/>
        <dbReference type="ChEBI" id="CHEBI:29985"/>
        <dbReference type="ChEBI" id="CHEBI:90779"/>
        <dbReference type="ChEBI" id="CHEBI:143103"/>
        <dbReference type="EC" id="3.4.19.13"/>
    </reaction>
</comment>
<evidence type="ECO:0000313" key="4">
    <source>
        <dbReference type="EMBL" id="PSR73344.1"/>
    </source>
</evidence>
<dbReference type="EC" id="3.4.19.13" evidence="3"/>
<feature type="binding site" evidence="2">
    <location>
        <begin position="432"/>
        <end position="434"/>
    </location>
    <ligand>
        <name>L-glutamate</name>
        <dbReference type="ChEBI" id="CHEBI:29985"/>
    </ligand>
</feature>
<comment type="catalytic activity">
    <reaction evidence="3">
        <text>an N-terminal (5-L-glutamyl)-[peptide] + an alpha-amino acid = 5-L-glutamyl amino acid + an N-terminal L-alpha-aminoacyl-[peptide]</text>
        <dbReference type="Rhea" id="RHEA:23904"/>
        <dbReference type="Rhea" id="RHEA-COMP:9780"/>
        <dbReference type="Rhea" id="RHEA-COMP:9795"/>
        <dbReference type="ChEBI" id="CHEBI:77644"/>
        <dbReference type="ChEBI" id="CHEBI:78597"/>
        <dbReference type="ChEBI" id="CHEBI:78599"/>
        <dbReference type="ChEBI" id="CHEBI:78608"/>
        <dbReference type="EC" id="2.3.2.2"/>
    </reaction>
</comment>
<comment type="caution">
    <text evidence="4">The sequence shown here is derived from an EMBL/GenBank/DDBJ whole genome shotgun (WGS) entry which is preliminary data.</text>
</comment>
<dbReference type="PANTHER" id="PTHR11686:SF9">
    <property type="entry name" value="RE13973P"/>
    <property type="match status" value="1"/>
</dbReference>
<evidence type="ECO:0000256" key="2">
    <source>
        <dbReference type="PIRSR" id="PIRSR600101-2"/>
    </source>
</evidence>
<dbReference type="PANTHER" id="PTHR11686">
    <property type="entry name" value="GAMMA GLUTAMYL TRANSPEPTIDASE"/>
    <property type="match status" value="1"/>
</dbReference>
<dbReference type="STRING" id="98765.A0A2R6NLV8"/>
<dbReference type="SUPFAM" id="SSF56235">
    <property type="entry name" value="N-terminal nucleophile aminohydrolases (Ntn hydrolases)"/>
    <property type="match status" value="1"/>
</dbReference>
<feature type="binding site" evidence="2">
    <location>
        <begin position="474"/>
        <end position="475"/>
    </location>
    <ligand>
        <name>L-glutamate</name>
        <dbReference type="ChEBI" id="CHEBI:29985"/>
    </ligand>
</feature>
<dbReference type="NCBIfam" id="TIGR00066">
    <property type="entry name" value="g_glut_trans"/>
    <property type="match status" value="1"/>
</dbReference>
<dbReference type="AlphaFoldDB" id="A0A2R6NLV8"/>
<accession>A0A2R6NLV8</accession>
<evidence type="ECO:0000256" key="3">
    <source>
        <dbReference type="RuleBase" id="RU368068"/>
    </source>
</evidence>
<dbReference type="GO" id="GO:0005886">
    <property type="term" value="C:plasma membrane"/>
    <property type="evidence" value="ECO:0007669"/>
    <property type="project" value="TreeGrafter"/>
</dbReference>
<dbReference type="GO" id="GO:0000324">
    <property type="term" value="C:fungal-type vacuole"/>
    <property type="evidence" value="ECO:0007669"/>
    <property type="project" value="TreeGrafter"/>
</dbReference>
<dbReference type="InterPro" id="IPR043138">
    <property type="entry name" value="GGT_lsub"/>
</dbReference>
<name>A0A2R6NLV8_9APHY</name>
<dbReference type="Gene3D" id="1.10.246.130">
    <property type="match status" value="1"/>
</dbReference>
<dbReference type="InterPro" id="IPR000101">
    <property type="entry name" value="GGT_peptidase"/>
</dbReference>
<evidence type="ECO:0000256" key="1">
    <source>
        <dbReference type="PIRSR" id="PIRSR600101-1"/>
    </source>
</evidence>
<organism evidence="4 5">
    <name type="scientific">Hermanssonia centrifuga</name>
    <dbReference type="NCBI Taxonomy" id="98765"/>
    <lineage>
        <taxon>Eukaryota</taxon>
        <taxon>Fungi</taxon>
        <taxon>Dikarya</taxon>
        <taxon>Basidiomycota</taxon>
        <taxon>Agaricomycotina</taxon>
        <taxon>Agaricomycetes</taxon>
        <taxon>Polyporales</taxon>
        <taxon>Meruliaceae</taxon>
        <taxon>Hermanssonia</taxon>
    </lineage>
</organism>
<keyword evidence="3" id="KW-0378">Hydrolase</keyword>
<comment type="function">
    <text evidence="3">Cleaves the gamma-glutamyl peptide bond of glutathione and glutathione conjugates.</text>
</comment>
<reference evidence="4 5" key="1">
    <citation type="submission" date="2018-02" db="EMBL/GenBank/DDBJ databases">
        <title>Genome sequence of the basidiomycete white-rot fungus Phlebia centrifuga.</title>
        <authorList>
            <person name="Granchi Z."/>
            <person name="Peng M."/>
            <person name="de Vries R.P."/>
            <person name="Hilden K."/>
            <person name="Makela M.R."/>
            <person name="Grigoriev I."/>
            <person name="Riley R."/>
        </authorList>
    </citation>
    <scope>NUCLEOTIDE SEQUENCE [LARGE SCALE GENOMIC DNA]</scope>
    <source>
        <strain evidence="4 5">FBCC195</strain>
    </source>
</reference>
<evidence type="ECO:0000313" key="5">
    <source>
        <dbReference type="Proteomes" id="UP000186601"/>
    </source>
</evidence>
<dbReference type="EMBL" id="MLYV02001082">
    <property type="protein sequence ID" value="PSR73344.1"/>
    <property type="molecule type" value="Genomic_DNA"/>
</dbReference>
<feature type="binding site" evidence="2">
    <location>
        <position position="497"/>
    </location>
    <ligand>
        <name>L-glutamate</name>
        <dbReference type="ChEBI" id="CHEBI:29985"/>
    </ligand>
</feature>
<dbReference type="Pfam" id="PF01019">
    <property type="entry name" value="G_glu_transpept"/>
    <property type="match status" value="1"/>
</dbReference>
<dbReference type="InterPro" id="IPR043137">
    <property type="entry name" value="GGT_ssub_C"/>
</dbReference>
<dbReference type="Gene3D" id="3.60.20.40">
    <property type="match status" value="1"/>
</dbReference>
<dbReference type="Proteomes" id="UP000186601">
    <property type="component" value="Unassembled WGS sequence"/>
</dbReference>
<dbReference type="PRINTS" id="PR01210">
    <property type="entry name" value="GGTRANSPTASE"/>
</dbReference>
<comment type="pathway">
    <text evidence="3">Sulfur metabolism; glutathione metabolism.</text>
</comment>
<keyword evidence="3" id="KW-0012">Acyltransferase</keyword>
<keyword evidence="3" id="KW-0808">Transferase</keyword>
<protein>
    <recommendedName>
        <fullName evidence="3">Glutathione hydrolase</fullName>
        <ecNumber evidence="3">2.3.2.2</ecNumber>
        <ecNumber evidence="3">3.4.19.13</ecNumber>
    </recommendedName>
    <alternativeName>
        <fullName evidence="3">Gamma-glutamyltransferase</fullName>
    </alternativeName>
    <alternativeName>
        <fullName evidence="3">Gamma-glutamyltranspeptidase</fullName>
    </alternativeName>
</protein>
<dbReference type="InterPro" id="IPR029055">
    <property type="entry name" value="Ntn_hydrolases_N"/>
</dbReference>
<dbReference type="GO" id="GO:0036374">
    <property type="term" value="F:glutathione hydrolase activity"/>
    <property type="evidence" value="ECO:0007669"/>
    <property type="project" value="UniProtKB-UniRule"/>
</dbReference>
<keyword evidence="5" id="KW-1185">Reference proteome</keyword>
<dbReference type="EC" id="2.3.2.2" evidence="3"/>
<sequence>MLPLTKEGIYPGLPVYAEVPRRSHQLGLRHVLLTLLAASATAYVLLGSLYRPNEFEVYTCGSPSCARNPAFLVKAKHGAVASENELCSDIGVKTLKKGGNAVDAAISTTLCIGVTNMFSSGIGGGGFMTVRLPPLQSNLSSISSSKVMTIDFREVAPAASREKMYVGQSDKARWGGLAVGVPGELRGLKKAHELWGKLKWSDLVRPNAELAKGWKVSKELERRIEMFATPMHNLPEWKAIFAPNGCLLREGDIISRTALSRTLETIASEGPDAFYEGPIAESILARIRGTGGIMTQDDLSNYEVKVQPALEGTYRGRKIYTTHAPTSGPVLLHMLNLLEKYEDFAADGRTSLNVHRLIEIIKYPNFMERADAKHIDEIPTKAYADYIFPNITDGFTHSPEYYNPVYDVPTDHGTSHSSVLDKDGMAVAITSTVNLIFGSMVLDPVTGVILNDESAGPTQFCKDNYPQPGKRPLSSMTPTIVEDEAGDFSIAVGASGGSRIFPAVFQVLANLEWGLDASAAVEYGRVHDQLFPTFVDVDNVYPSEIVEDLKNRGHNITSTYMQGLVCL</sequence>
<comment type="catalytic activity">
    <reaction evidence="3">
        <text>glutathione + H2O = L-cysteinylglycine + L-glutamate</text>
        <dbReference type="Rhea" id="RHEA:28807"/>
        <dbReference type="ChEBI" id="CHEBI:15377"/>
        <dbReference type="ChEBI" id="CHEBI:29985"/>
        <dbReference type="ChEBI" id="CHEBI:57925"/>
        <dbReference type="ChEBI" id="CHEBI:61694"/>
        <dbReference type="EC" id="3.4.19.13"/>
    </reaction>
</comment>
<dbReference type="GO" id="GO:0103068">
    <property type="term" value="F:leukotriene C4 gamma-glutamyl transferase activity"/>
    <property type="evidence" value="ECO:0007669"/>
    <property type="project" value="UniProtKB-EC"/>
</dbReference>
<dbReference type="OrthoDB" id="1081007at2759"/>